<gene>
    <name evidence="9" type="ORF">M8330_11740</name>
</gene>
<dbReference type="SUPFAM" id="SSF55781">
    <property type="entry name" value="GAF domain-like"/>
    <property type="match status" value="1"/>
</dbReference>
<evidence type="ECO:0000313" key="9">
    <source>
        <dbReference type="EMBL" id="MCM0620963.1"/>
    </source>
</evidence>
<dbReference type="Pfam" id="PF09339">
    <property type="entry name" value="HTH_IclR"/>
    <property type="match status" value="1"/>
</dbReference>
<name>A0A9X2IFD3_9ACTN</name>
<dbReference type="InterPro" id="IPR050707">
    <property type="entry name" value="HTH_MetabolicPath_Reg"/>
</dbReference>
<keyword evidence="2" id="KW-0805">Transcription regulation</keyword>
<dbReference type="InterPro" id="IPR029016">
    <property type="entry name" value="GAF-like_dom_sf"/>
</dbReference>
<proteinExistence type="predicted"/>
<evidence type="ECO:0000256" key="4">
    <source>
        <dbReference type="ARBA" id="ARBA00023163"/>
    </source>
</evidence>
<evidence type="ECO:0000256" key="6">
    <source>
        <dbReference type="ARBA" id="ARBA00070406"/>
    </source>
</evidence>
<keyword evidence="10" id="KW-1185">Reference proteome</keyword>
<dbReference type="Proteomes" id="UP001139485">
    <property type="component" value="Unassembled WGS sequence"/>
</dbReference>
<dbReference type="SMART" id="SM00346">
    <property type="entry name" value="HTH_ICLR"/>
    <property type="match status" value="1"/>
</dbReference>
<dbReference type="GO" id="GO:0045892">
    <property type="term" value="P:negative regulation of DNA-templated transcription"/>
    <property type="evidence" value="ECO:0007669"/>
    <property type="project" value="TreeGrafter"/>
</dbReference>
<feature type="domain" description="HTH iclR-type" evidence="7">
    <location>
        <begin position="10"/>
        <end position="71"/>
    </location>
</feature>
<comment type="function">
    <text evidence="5">May be an activator protein for the gylABX operon.</text>
</comment>
<dbReference type="Pfam" id="PF01614">
    <property type="entry name" value="IclR_C"/>
    <property type="match status" value="1"/>
</dbReference>
<dbReference type="EMBL" id="JAMOIL010000013">
    <property type="protein sequence ID" value="MCM0620963.1"/>
    <property type="molecule type" value="Genomic_DNA"/>
</dbReference>
<protein>
    <recommendedName>
        <fullName evidence="6">Glycerol operon regulatory protein</fullName>
    </recommendedName>
</protein>
<evidence type="ECO:0000259" key="7">
    <source>
        <dbReference type="PROSITE" id="PS51077"/>
    </source>
</evidence>
<dbReference type="AlphaFoldDB" id="A0A9X2IFD3"/>
<sequence>MAGNTSTPGATVTSRVMALLGAFDEHHRRLGLTELARRAGVPVPTAHRLVGELTAHGALARDAEGRYTIGRRVWDLGHLAPVQSGLVETASPFLHDLYAATLVTVHLAVRDGEECLYLDRLRGHASVPVVSQVGSRLPLHATGVGKVLLAHAPAEVQERVLARPLRRSTPHTVVNARVLRTQLEAVVRDGWATTSEEMTLGAASVAVPVLRRTEEGPDVVAALGVVVPPKRLQRSRLVAGLQVAAQGIGRALGPG</sequence>
<dbReference type="PROSITE" id="PS51078">
    <property type="entry name" value="ICLR_ED"/>
    <property type="match status" value="1"/>
</dbReference>
<comment type="caution">
    <text evidence="9">The sequence shown here is derived from an EMBL/GenBank/DDBJ whole genome shotgun (WGS) entry which is preliminary data.</text>
</comment>
<dbReference type="GO" id="GO:0003700">
    <property type="term" value="F:DNA-binding transcription factor activity"/>
    <property type="evidence" value="ECO:0007669"/>
    <property type="project" value="TreeGrafter"/>
</dbReference>
<evidence type="ECO:0000256" key="1">
    <source>
        <dbReference type="ARBA" id="ARBA00022798"/>
    </source>
</evidence>
<keyword evidence="4" id="KW-0804">Transcription</keyword>
<dbReference type="GO" id="GO:0003677">
    <property type="term" value="F:DNA binding"/>
    <property type="evidence" value="ECO:0007669"/>
    <property type="project" value="UniProtKB-KW"/>
</dbReference>
<evidence type="ECO:0000256" key="2">
    <source>
        <dbReference type="ARBA" id="ARBA00023015"/>
    </source>
</evidence>
<dbReference type="Gene3D" id="1.10.10.10">
    <property type="entry name" value="Winged helix-like DNA-binding domain superfamily/Winged helix DNA-binding domain"/>
    <property type="match status" value="1"/>
</dbReference>
<dbReference type="PANTHER" id="PTHR30136:SF24">
    <property type="entry name" value="HTH-TYPE TRANSCRIPTIONAL REPRESSOR ALLR"/>
    <property type="match status" value="1"/>
</dbReference>
<dbReference type="InterPro" id="IPR036388">
    <property type="entry name" value="WH-like_DNA-bd_sf"/>
</dbReference>
<dbReference type="PANTHER" id="PTHR30136">
    <property type="entry name" value="HELIX-TURN-HELIX TRANSCRIPTIONAL REGULATOR, ICLR FAMILY"/>
    <property type="match status" value="1"/>
</dbReference>
<organism evidence="9 10">
    <name type="scientific">Nocardioides bruguierae</name>
    <dbReference type="NCBI Taxonomy" id="2945102"/>
    <lineage>
        <taxon>Bacteria</taxon>
        <taxon>Bacillati</taxon>
        <taxon>Actinomycetota</taxon>
        <taxon>Actinomycetes</taxon>
        <taxon>Propionibacteriales</taxon>
        <taxon>Nocardioidaceae</taxon>
        <taxon>Nocardioides</taxon>
    </lineage>
</organism>
<accession>A0A9X2IFD3</accession>
<evidence type="ECO:0000256" key="5">
    <source>
        <dbReference type="ARBA" id="ARBA00058938"/>
    </source>
</evidence>
<feature type="domain" description="IclR-ED" evidence="8">
    <location>
        <begin position="72"/>
        <end position="254"/>
    </location>
</feature>
<keyword evidence="1" id="KW-0319">Glycerol metabolism</keyword>
<dbReference type="InterPro" id="IPR005471">
    <property type="entry name" value="Tscrpt_reg_IclR_N"/>
</dbReference>
<keyword evidence="3" id="KW-0238">DNA-binding</keyword>
<dbReference type="FunFam" id="1.10.10.10:FF:000056">
    <property type="entry name" value="IclR family transcriptional regulator"/>
    <property type="match status" value="1"/>
</dbReference>
<evidence type="ECO:0000313" key="10">
    <source>
        <dbReference type="Proteomes" id="UP001139485"/>
    </source>
</evidence>
<dbReference type="InterPro" id="IPR036390">
    <property type="entry name" value="WH_DNA-bd_sf"/>
</dbReference>
<evidence type="ECO:0000256" key="3">
    <source>
        <dbReference type="ARBA" id="ARBA00023125"/>
    </source>
</evidence>
<dbReference type="RefSeq" id="WP_250827474.1">
    <property type="nucleotide sequence ID" value="NZ_JAMOIL010000013.1"/>
</dbReference>
<reference evidence="9" key="1">
    <citation type="submission" date="2022-05" db="EMBL/GenBank/DDBJ databases">
        <authorList>
            <person name="Tuo L."/>
        </authorList>
    </citation>
    <scope>NUCLEOTIDE SEQUENCE</scope>
    <source>
        <strain evidence="9">BSK12Z-4</strain>
    </source>
</reference>
<dbReference type="SUPFAM" id="SSF46785">
    <property type="entry name" value="Winged helix' DNA-binding domain"/>
    <property type="match status" value="1"/>
</dbReference>
<dbReference type="Gene3D" id="3.30.450.40">
    <property type="match status" value="1"/>
</dbReference>
<evidence type="ECO:0000259" key="8">
    <source>
        <dbReference type="PROSITE" id="PS51078"/>
    </source>
</evidence>
<dbReference type="InterPro" id="IPR014757">
    <property type="entry name" value="Tscrpt_reg_IclR_C"/>
</dbReference>
<dbReference type="PROSITE" id="PS51077">
    <property type="entry name" value="HTH_ICLR"/>
    <property type="match status" value="1"/>
</dbReference>
<dbReference type="GO" id="GO:0006071">
    <property type="term" value="P:glycerol metabolic process"/>
    <property type="evidence" value="ECO:0007669"/>
    <property type="project" value="UniProtKB-KW"/>
</dbReference>